<dbReference type="PANTHER" id="PTHR37314">
    <property type="entry name" value="SLR0142 PROTEIN"/>
    <property type="match status" value="1"/>
</dbReference>
<dbReference type="Pfam" id="PF06912">
    <property type="entry name" value="DUF1275"/>
    <property type="match status" value="1"/>
</dbReference>
<feature type="transmembrane region" description="Helical" evidence="1">
    <location>
        <begin position="93"/>
        <end position="117"/>
    </location>
</feature>
<dbReference type="InParanoid" id="C7R9Q8"/>
<gene>
    <name evidence="2" type="ordered locus">Kkor_2518</name>
</gene>
<dbReference type="eggNOG" id="COG3619">
    <property type="taxonomic scope" value="Bacteria"/>
</dbReference>
<dbReference type="RefSeq" id="WP_015781532.1">
    <property type="nucleotide sequence ID" value="NC_013166.1"/>
</dbReference>
<organism evidence="2 3">
    <name type="scientific">Kangiella koreensis (strain DSM 16069 / JCM 12317 / KCTC 12182 / SW-125)</name>
    <dbReference type="NCBI Taxonomy" id="523791"/>
    <lineage>
        <taxon>Bacteria</taxon>
        <taxon>Pseudomonadati</taxon>
        <taxon>Pseudomonadota</taxon>
        <taxon>Gammaproteobacteria</taxon>
        <taxon>Kangiellales</taxon>
        <taxon>Kangiellaceae</taxon>
        <taxon>Kangiella</taxon>
    </lineage>
</organism>
<evidence type="ECO:0000313" key="3">
    <source>
        <dbReference type="Proteomes" id="UP000001231"/>
    </source>
</evidence>
<dbReference type="PANTHER" id="PTHR37314:SF4">
    <property type="entry name" value="UPF0700 TRANSMEMBRANE PROTEIN YOAK"/>
    <property type="match status" value="1"/>
</dbReference>
<dbReference type="Proteomes" id="UP000001231">
    <property type="component" value="Chromosome"/>
</dbReference>
<evidence type="ECO:0000256" key="1">
    <source>
        <dbReference type="SAM" id="Phobius"/>
    </source>
</evidence>
<dbReference type="EMBL" id="CP001707">
    <property type="protein sequence ID" value="ACV27927.1"/>
    <property type="molecule type" value="Genomic_DNA"/>
</dbReference>
<keyword evidence="1" id="KW-0812">Transmembrane</keyword>
<dbReference type="HOGENOM" id="CLU_073333_1_1_6"/>
<protein>
    <recommendedName>
        <fullName evidence="4">Transmembrane protein</fullName>
    </recommendedName>
</protein>
<evidence type="ECO:0000313" key="2">
    <source>
        <dbReference type="EMBL" id="ACV27927.1"/>
    </source>
</evidence>
<feature type="transmembrane region" description="Helical" evidence="1">
    <location>
        <begin position="137"/>
        <end position="156"/>
    </location>
</feature>
<keyword evidence="1" id="KW-1133">Transmembrane helix</keyword>
<feature type="transmembrane region" description="Helical" evidence="1">
    <location>
        <begin position="194"/>
        <end position="214"/>
    </location>
</feature>
<accession>C7R9Q8</accession>
<dbReference type="AlphaFoldDB" id="C7R9Q8"/>
<proteinExistence type="predicted"/>
<feature type="transmembrane region" description="Helical" evidence="1">
    <location>
        <begin position="168"/>
        <end position="188"/>
    </location>
</feature>
<sequence>MISKLPRWVEFGAFILAFVAGYVNAVGLLGFEHQSVSHLSGTATLLGTELISSSAQNVLHLVAVLVSFFLGAGLSGFILHGSTLRLGRHYDTALYLECILLLSALVLLNDGAIAGHYLASAACGLQNALATTYSGAIVRTTHVTGIFTDLGIMFGAKLRGESFDKRKAILFLIIITGFVVGGVIGAVLFDHLVFNALIIPSAIVLVLGVGYRIYNVKRASKKVES</sequence>
<feature type="transmembrane region" description="Helical" evidence="1">
    <location>
        <begin position="58"/>
        <end position="81"/>
    </location>
</feature>
<evidence type="ECO:0008006" key="4">
    <source>
        <dbReference type="Google" id="ProtNLM"/>
    </source>
</evidence>
<dbReference type="OrthoDB" id="270162at2"/>
<name>C7R9Q8_KANKD</name>
<feature type="transmembrane region" description="Helical" evidence="1">
    <location>
        <begin position="12"/>
        <end position="31"/>
    </location>
</feature>
<keyword evidence="1" id="KW-0472">Membrane</keyword>
<keyword evidence="3" id="KW-1185">Reference proteome</keyword>
<dbReference type="InterPro" id="IPR010699">
    <property type="entry name" value="DUF1275"/>
</dbReference>
<reference evidence="2 3" key="1">
    <citation type="journal article" date="2009" name="Stand. Genomic Sci.">
        <title>Complete genome sequence of Kangiella koreensis type strain (SW-125).</title>
        <authorList>
            <person name="Han C."/>
            <person name="Sikorski J."/>
            <person name="Lapidus A."/>
            <person name="Nolan M."/>
            <person name="Glavina Del Rio T."/>
            <person name="Tice H."/>
            <person name="Cheng J.F."/>
            <person name="Lucas S."/>
            <person name="Chen F."/>
            <person name="Copeland A."/>
            <person name="Ivanova N."/>
            <person name="Mavromatis K."/>
            <person name="Ovchinnikova G."/>
            <person name="Pati A."/>
            <person name="Bruce D."/>
            <person name="Goodwin L."/>
            <person name="Pitluck S."/>
            <person name="Chen A."/>
            <person name="Palaniappan K."/>
            <person name="Land M."/>
            <person name="Hauser L."/>
            <person name="Chang Y.J."/>
            <person name="Jeffries C.D."/>
            <person name="Chain P."/>
            <person name="Saunders E."/>
            <person name="Brettin T."/>
            <person name="Goker M."/>
            <person name="Tindall B.J."/>
            <person name="Bristow J."/>
            <person name="Eisen J.A."/>
            <person name="Markowitz V."/>
            <person name="Hugenholtz P."/>
            <person name="Kyrpides N.C."/>
            <person name="Klenk H.P."/>
            <person name="Detter J.C."/>
        </authorList>
    </citation>
    <scope>NUCLEOTIDE SEQUENCE [LARGE SCALE GENOMIC DNA]</scope>
    <source>
        <strain evidence="3">DSM 16069 / KCTC 12182 / SW-125</strain>
    </source>
</reference>
<dbReference type="KEGG" id="kko:Kkor_2518"/>